<keyword evidence="2" id="KW-1185">Reference proteome</keyword>
<dbReference type="Gene3D" id="3.50.30.50">
    <property type="entry name" value="Putative cyclase"/>
    <property type="match status" value="1"/>
</dbReference>
<dbReference type="GO" id="GO:0019441">
    <property type="term" value="P:L-tryptophan catabolic process to kynurenine"/>
    <property type="evidence" value="ECO:0007669"/>
    <property type="project" value="InterPro"/>
</dbReference>
<protein>
    <submittedName>
        <fullName evidence="1">Cyclase family protein</fullName>
    </submittedName>
</protein>
<organism evidence="1 2">
    <name type="scientific">Mycobacterium yunnanensis</name>
    <dbReference type="NCBI Taxonomy" id="368477"/>
    <lineage>
        <taxon>Bacteria</taxon>
        <taxon>Bacillati</taxon>
        <taxon>Actinomycetota</taxon>
        <taxon>Actinomycetes</taxon>
        <taxon>Mycobacteriales</taxon>
        <taxon>Mycobacteriaceae</taxon>
        <taxon>Mycobacterium</taxon>
    </lineage>
</organism>
<dbReference type="PANTHER" id="PTHR43564:SF2">
    <property type="entry name" value="BLR6059 PROTEIN"/>
    <property type="match status" value="1"/>
</dbReference>
<dbReference type="GO" id="GO:0004061">
    <property type="term" value="F:arylformamidase activity"/>
    <property type="evidence" value="ECO:0007669"/>
    <property type="project" value="InterPro"/>
</dbReference>
<dbReference type="PANTHER" id="PTHR43564">
    <property type="entry name" value="KYNURENINE FORMAMIDASE-LIKE PROTEIN"/>
    <property type="match status" value="1"/>
</dbReference>
<reference evidence="1" key="2">
    <citation type="journal article" date="2022" name="BMC Genomics">
        <title>Comparative genome analysis of mycobacteria focusing on tRNA and non-coding RNA.</title>
        <authorList>
            <person name="Behra P.R.K."/>
            <person name="Pettersson B.M.F."/>
            <person name="Ramesh M."/>
            <person name="Das S."/>
            <person name="Dasgupta S."/>
            <person name="Kirsebom L.A."/>
        </authorList>
    </citation>
    <scope>NUCLEOTIDE SEQUENCE</scope>
    <source>
        <strain evidence="1">DSM 44838</strain>
    </source>
</reference>
<dbReference type="SUPFAM" id="SSF102198">
    <property type="entry name" value="Putative cyclase"/>
    <property type="match status" value="1"/>
</dbReference>
<dbReference type="RefSeq" id="WP_263996869.1">
    <property type="nucleotide sequence ID" value="NZ_JACKVK010000008.1"/>
</dbReference>
<reference evidence="1" key="1">
    <citation type="submission" date="2020-07" db="EMBL/GenBank/DDBJ databases">
        <authorList>
            <person name="Pettersson B.M.F."/>
            <person name="Behra P.R.K."/>
            <person name="Ramesh M."/>
            <person name="Das S."/>
            <person name="Dasgupta S."/>
            <person name="Kirsebom L.A."/>
        </authorList>
    </citation>
    <scope>NUCLEOTIDE SEQUENCE</scope>
    <source>
        <strain evidence="1">DSM 44838</strain>
    </source>
</reference>
<accession>A0A9X2YMI9</accession>
<evidence type="ECO:0000313" key="1">
    <source>
        <dbReference type="EMBL" id="MCV7422128.1"/>
    </source>
</evidence>
<dbReference type="Proteomes" id="UP001141629">
    <property type="component" value="Unassembled WGS sequence"/>
</dbReference>
<sequence>MTRFVDISMSLQNDVPADPPGYEFSIEYRSHQDTLPMLQSRYDGLEPEDLPNSEAFALETVHLSTHNGTHVDAPWHYSSMMEDGTRPRTIDEMPLDWFHRPGVKLDFRHFEDGYVATAADVEHELDRIGYHLEPLDIVLVNTSAGTNFGTPEYAQSGCGFGREATLWLCDRGVRVVGTDAWSWDAPYDYVVERYARDHDASIIWEGHKAGRHTEYCQIEKLRHLEELPAQGFTVACFPVKIHAASAGWTRAVAMFDDDTENGAPR</sequence>
<name>A0A9X2YMI9_9MYCO</name>
<evidence type="ECO:0000313" key="2">
    <source>
        <dbReference type="Proteomes" id="UP001141629"/>
    </source>
</evidence>
<dbReference type="EMBL" id="JACKVK010000008">
    <property type="protein sequence ID" value="MCV7422128.1"/>
    <property type="molecule type" value="Genomic_DNA"/>
</dbReference>
<gene>
    <name evidence="1" type="ORF">H7K45_16375</name>
</gene>
<comment type="caution">
    <text evidence="1">The sequence shown here is derived from an EMBL/GenBank/DDBJ whole genome shotgun (WGS) entry which is preliminary data.</text>
</comment>
<dbReference type="InterPro" id="IPR037175">
    <property type="entry name" value="KFase_sf"/>
</dbReference>
<dbReference type="InterPro" id="IPR007325">
    <property type="entry name" value="KFase/CYL"/>
</dbReference>
<proteinExistence type="predicted"/>
<dbReference type="Pfam" id="PF04199">
    <property type="entry name" value="Cyclase"/>
    <property type="match status" value="1"/>
</dbReference>
<dbReference type="AlphaFoldDB" id="A0A9X2YMI9"/>